<name>A0ABN7SCL9_OIKDI</name>
<gene>
    <name evidence="1" type="ORF">OKIOD_LOCUS5222</name>
</gene>
<evidence type="ECO:0000313" key="2">
    <source>
        <dbReference type="Proteomes" id="UP001158576"/>
    </source>
</evidence>
<reference evidence="1 2" key="1">
    <citation type="submission" date="2021-04" db="EMBL/GenBank/DDBJ databases">
        <authorList>
            <person name="Bliznina A."/>
        </authorList>
    </citation>
    <scope>NUCLEOTIDE SEQUENCE [LARGE SCALE GENOMIC DNA]</scope>
</reference>
<organism evidence="1 2">
    <name type="scientific">Oikopleura dioica</name>
    <name type="common">Tunicate</name>
    <dbReference type="NCBI Taxonomy" id="34765"/>
    <lineage>
        <taxon>Eukaryota</taxon>
        <taxon>Metazoa</taxon>
        <taxon>Chordata</taxon>
        <taxon>Tunicata</taxon>
        <taxon>Appendicularia</taxon>
        <taxon>Copelata</taxon>
        <taxon>Oikopleuridae</taxon>
        <taxon>Oikopleura</taxon>
    </lineage>
</organism>
<sequence length="317" mass="37000">MCKIISRRMLKIRGSTVKQCIRCKGNSESANRFFKRMNQQYNQSIEQSINPALENYYKRPDILPHLLPPGSKKINDPVDLYNARLESDYSNQSIASVKAKMAQEPINEHYNMSMWEFQKRPWKTYGPRNTAYHETLIIQVEFAWNNIRFRCMDPNWQKYYEGHDENDLGDVRWQEHFPEKTNSFFTKLGPYGSQVLYSDMRVQGFQGSASRVEANVEYVAGKFGDEIVNRGWDPYARLVLDFWGKNKGLRSTVIKGILSSGVRIVSFTESTADAEIVKPKYKQKYTAVHPDNSGMWHRFWRMKDAEAAGKDFDEPEE</sequence>
<dbReference type="EMBL" id="OU015569">
    <property type="protein sequence ID" value="CAG5094558.1"/>
    <property type="molecule type" value="Genomic_DNA"/>
</dbReference>
<evidence type="ECO:0000313" key="1">
    <source>
        <dbReference type="EMBL" id="CAG5094558.1"/>
    </source>
</evidence>
<accession>A0ABN7SCL9</accession>
<protein>
    <submittedName>
        <fullName evidence="1">Oidioi.mRNA.OKI2018_I69.XSR.g13664.t1.cds</fullName>
    </submittedName>
</protein>
<dbReference type="Proteomes" id="UP001158576">
    <property type="component" value="Chromosome XSR"/>
</dbReference>
<keyword evidence="2" id="KW-1185">Reference proteome</keyword>
<proteinExistence type="predicted"/>